<feature type="region of interest" description="Disordered" evidence="1">
    <location>
        <begin position="59"/>
        <end position="89"/>
    </location>
</feature>
<keyword evidence="5" id="KW-1185">Reference proteome</keyword>
<sequence>MAAMKTLSVVLLTLFIVSTMVSSKDDELLEAAYAIVQPSPAVPVKAPLAPSVGVKVTPPPPAPAPPVKPPVLAPPVKPPAAPQPPPPRNTKECYPPCVVRCKLHSRKNKIAAVFAIWFVLATYMVAAQVEAPASPPTSHASSTGLESIFIGLAGVAISSLLLKTVS</sequence>
<evidence type="ECO:0000313" key="4">
    <source>
        <dbReference type="EMBL" id="KAK1404482.1"/>
    </source>
</evidence>
<dbReference type="AlphaFoldDB" id="A0AAD8JHC3"/>
<keyword evidence="2" id="KW-0812">Transmembrane</keyword>
<comment type="caution">
    <text evidence="4">The sequence shown here is derived from an EMBL/GenBank/DDBJ whole genome shotgun (WGS) entry which is preliminary data.</text>
</comment>
<evidence type="ECO:0000256" key="2">
    <source>
        <dbReference type="SAM" id="Phobius"/>
    </source>
</evidence>
<evidence type="ECO:0000256" key="1">
    <source>
        <dbReference type="SAM" id="MobiDB-lite"/>
    </source>
</evidence>
<name>A0AAD8JHC3_9APIA</name>
<keyword evidence="2" id="KW-1133">Transmembrane helix</keyword>
<evidence type="ECO:0000256" key="3">
    <source>
        <dbReference type="SAM" id="SignalP"/>
    </source>
</evidence>
<reference evidence="4" key="1">
    <citation type="submission" date="2023-02" db="EMBL/GenBank/DDBJ databases">
        <title>Genome of toxic invasive species Heracleum sosnowskyi carries increased number of genes despite the absence of recent whole-genome duplications.</title>
        <authorList>
            <person name="Schelkunov M."/>
            <person name="Shtratnikova V."/>
            <person name="Makarenko M."/>
            <person name="Klepikova A."/>
            <person name="Omelchenko D."/>
            <person name="Novikova G."/>
            <person name="Obukhova E."/>
            <person name="Bogdanov V."/>
            <person name="Penin A."/>
            <person name="Logacheva M."/>
        </authorList>
    </citation>
    <scope>NUCLEOTIDE SEQUENCE</scope>
    <source>
        <strain evidence="4">Hsosn_3</strain>
        <tissue evidence="4">Leaf</tissue>
    </source>
</reference>
<organism evidence="4 5">
    <name type="scientific">Heracleum sosnowskyi</name>
    <dbReference type="NCBI Taxonomy" id="360622"/>
    <lineage>
        <taxon>Eukaryota</taxon>
        <taxon>Viridiplantae</taxon>
        <taxon>Streptophyta</taxon>
        <taxon>Embryophyta</taxon>
        <taxon>Tracheophyta</taxon>
        <taxon>Spermatophyta</taxon>
        <taxon>Magnoliopsida</taxon>
        <taxon>eudicotyledons</taxon>
        <taxon>Gunneridae</taxon>
        <taxon>Pentapetalae</taxon>
        <taxon>asterids</taxon>
        <taxon>campanulids</taxon>
        <taxon>Apiales</taxon>
        <taxon>Apiaceae</taxon>
        <taxon>Apioideae</taxon>
        <taxon>apioid superclade</taxon>
        <taxon>Tordylieae</taxon>
        <taxon>Tordyliinae</taxon>
        <taxon>Heracleum</taxon>
    </lineage>
</organism>
<protein>
    <submittedName>
        <fullName evidence="4">Uncharacterized protein</fullName>
    </submittedName>
</protein>
<gene>
    <name evidence="4" type="ORF">POM88_004087</name>
</gene>
<accession>A0AAD8JHC3</accession>
<feature type="transmembrane region" description="Helical" evidence="2">
    <location>
        <begin position="143"/>
        <end position="162"/>
    </location>
</feature>
<dbReference type="Proteomes" id="UP001237642">
    <property type="component" value="Unassembled WGS sequence"/>
</dbReference>
<reference evidence="4" key="2">
    <citation type="submission" date="2023-05" db="EMBL/GenBank/DDBJ databases">
        <authorList>
            <person name="Schelkunov M.I."/>
        </authorList>
    </citation>
    <scope>NUCLEOTIDE SEQUENCE</scope>
    <source>
        <strain evidence="4">Hsosn_3</strain>
        <tissue evidence="4">Leaf</tissue>
    </source>
</reference>
<feature type="chain" id="PRO_5042283972" evidence="3">
    <location>
        <begin position="24"/>
        <end position="166"/>
    </location>
</feature>
<keyword evidence="3" id="KW-0732">Signal</keyword>
<evidence type="ECO:0000313" key="5">
    <source>
        <dbReference type="Proteomes" id="UP001237642"/>
    </source>
</evidence>
<dbReference type="EMBL" id="JAUIZM010000001">
    <property type="protein sequence ID" value="KAK1404482.1"/>
    <property type="molecule type" value="Genomic_DNA"/>
</dbReference>
<feature type="transmembrane region" description="Helical" evidence="2">
    <location>
        <begin position="110"/>
        <end position="131"/>
    </location>
</feature>
<proteinExistence type="predicted"/>
<feature type="compositionally biased region" description="Pro residues" evidence="1">
    <location>
        <begin position="59"/>
        <end position="88"/>
    </location>
</feature>
<feature type="signal peptide" evidence="3">
    <location>
        <begin position="1"/>
        <end position="23"/>
    </location>
</feature>
<keyword evidence="2" id="KW-0472">Membrane</keyword>